<keyword evidence="8" id="KW-1185">Reference proteome</keyword>
<dbReference type="Gene3D" id="3.40.309.10">
    <property type="entry name" value="Aldehyde Dehydrogenase, Chain A, domain 2"/>
    <property type="match status" value="1"/>
</dbReference>
<organism evidence="7 8">
    <name type="scientific">Sphingobacterium populi</name>
    <dbReference type="NCBI Taxonomy" id="1812824"/>
    <lineage>
        <taxon>Bacteria</taxon>
        <taxon>Pseudomonadati</taxon>
        <taxon>Bacteroidota</taxon>
        <taxon>Sphingobacteriia</taxon>
        <taxon>Sphingobacteriales</taxon>
        <taxon>Sphingobacteriaceae</taxon>
        <taxon>Sphingobacterium</taxon>
    </lineage>
</organism>
<reference evidence="8" key="1">
    <citation type="journal article" date="2019" name="Int. J. Syst. Evol. Microbiol.">
        <title>The Global Catalogue of Microorganisms (GCM) 10K type strain sequencing project: providing services to taxonomists for standard genome sequencing and annotation.</title>
        <authorList>
            <consortium name="The Broad Institute Genomics Platform"/>
            <consortium name="The Broad Institute Genome Sequencing Center for Infectious Disease"/>
            <person name="Wu L."/>
            <person name="Ma J."/>
        </authorList>
    </citation>
    <scope>NUCLEOTIDE SEQUENCE [LARGE SCALE GENOMIC DNA]</scope>
    <source>
        <strain evidence="8">KCTC 42247</strain>
    </source>
</reference>
<comment type="similarity">
    <text evidence="1 3 5">Belongs to the aldehyde dehydrogenase family.</text>
</comment>
<dbReference type="RefSeq" id="WP_066754967.1">
    <property type="nucleotide sequence ID" value="NZ_JBHUMB010000006.1"/>
</dbReference>
<dbReference type="Proteomes" id="UP001597418">
    <property type="component" value="Unassembled WGS sequence"/>
</dbReference>
<evidence type="ECO:0000256" key="1">
    <source>
        <dbReference type="ARBA" id="ARBA00009986"/>
    </source>
</evidence>
<dbReference type="InterPro" id="IPR015590">
    <property type="entry name" value="Aldehyde_DH_dom"/>
</dbReference>
<dbReference type="InterPro" id="IPR016162">
    <property type="entry name" value="Ald_DH_N"/>
</dbReference>
<name>A0ABW5UA85_9SPHI</name>
<dbReference type="SUPFAM" id="SSF53720">
    <property type="entry name" value="ALDH-like"/>
    <property type="match status" value="1"/>
</dbReference>
<dbReference type="PANTHER" id="PTHR43570">
    <property type="entry name" value="ALDEHYDE DEHYDROGENASE"/>
    <property type="match status" value="1"/>
</dbReference>
<dbReference type="Gene3D" id="3.40.605.10">
    <property type="entry name" value="Aldehyde Dehydrogenase, Chain A, domain 1"/>
    <property type="match status" value="1"/>
</dbReference>
<evidence type="ECO:0000313" key="8">
    <source>
        <dbReference type="Proteomes" id="UP001597418"/>
    </source>
</evidence>
<dbReference type="InterPro" id="IPR016160">
    <property type="entry name" value="Ald_DH_CS_CYS"/>
</dbReference>
<sequence>MEYSIENIVNDQRNFFRSGATRSIDFRVQQLKKLRSVIKTYEEEMVEGIALDFKKSEFDTYTNELSILYHDLDEAIKKIKRWSKVQRVGTNLLNFPARSYIIPEPLGVALVIGAWNYPYQLSLAPIIPAIAAGCTVILKPSEIPSNTSRIMANMIANNFDHNFLAVVEGDVDTTTELLEQRFDKIFFTGSTTVGRVVYQAAAKHLTPVTLELGGKSPAFITENCSMKMSVKRLVWAKLLNSGQTCVAPDYIMVHHSVEKSFLEALKVEIEKTDYSLEAGTMVQIINDKNVERLAKLIDPAKIHYGGQVDRTNRFVEPTVLKGVSFDDPVMQEEVFGPILPVIVYHDLSDAIQQVKDLPRPLSCYVFTHDDQIKERVLRELSFGGGAVNDAMMHISNPKLPFGGVGNSGMGAYHGEAGFKSFTHYKSILDKPTWLEFGMKYYPQTPTKLKWIKRLLG</sequence>
<evidence type="ECO:0000256" key="4">
    <source>
        <dbReference type="PROSITE-ProRule" id="PRU10007"/>
    </source>
</evidence>
<accession>A0ABW5UA85</accession>
<dbReference type="InterPro" id="IPR012394">
    <property type="entry name" value="Aldehyde_DH_NAD(P)"/>
</dbReference>
<dbReference type="Pfam" id="PF00171">
    <property type="entry name" value="Aldedh"/>
    <property type="match status" value="1"/>
</dbReference>
<dbReference type="PROSITE" id="PS00070">
    <property type="entry name" value="ALDEHYDE_DEHYDR_CYS"/>
    <property type="match status" value="1"/>
</dbReference>
<feature type="active site" evidence="4">
    <location>
        <position position="211"/>
    </location>
</feature>
<feature type="domain" description="Aldehyde dehydrogenase" evidence="6">
    <location>
        <begin position="5"/>
        <end position="427"/>
    </location>
</feature>
<dbReference type="PANTHER" id="PTHR43570:SF16">
    <property type="entry name" value="ALDEHYDE DEHYDROGENASE TYPE III, ISOFORM Q"/>
    <property type="match status" value="1"/>
</dbReference>
<evidence type="ECO:0000313" key="7">
    <source>
        <dbReference type="EMBL" id="MFD2742723.1"/>
    </source>
</evidence>
<dbReference type="InterPro" id="IPR029510">
    <property type="entry name" value="Ald_DH_CS_GLU"/>
</dbReference>
<protein>
    <recommendedName>
        <fullName evidence="3">Aldehyde dehydrogenase</fullName>
    </recommendedName>
</protein>
<dbReference type="PROSITE" id="PS00687">
    <property type="entry name" value="ALDEHYDE_DEHYDR_GLU"/>
    <property type="match status" value="1"/>
</dbReference>
<gene>
    <name evidence="7" type="ORF">ACFSQ6_04885</name>
</gene>
<comment type="caution">
    <text evidence="7">The sequence shown here is derived from an EMBL/GenBank/DDBJ whole genome shotgun (WGS) entry which is preliminary data.</text>
</comment>
<evidence type="ECO:0000256" key="3">
    <source>
        <dbReference type="PIRNR" id="PIRNR036492"/>
    </source>
</evidence>
<evidence type="ECO:0000256" key="2">
    <source>
        <dbReference type="ARBA" id="ARBA00023002"/>
    </source>
</evidence>
<proteinExistence type="inferred from homology"/>
<keyword evidence="2 3" id="KW-0560">Oxidoreductase</keyword>
<dbReference type="InterPro" id="IPR016163">
    <property type="entry name" value="Ald_DH_C"/>
</dbReference>
<evidence type="ECO:0000259" key="6">
    <source>
        <dbReference type="Pfam" id="PF00171"/>
    </source>
</evidence>
<dbReference type="EMBL" id="JBHUMB010000006">
    <property type="protein sequence ID" value="MFD2742723.1"/>
    <property type="molecule type" value="Genomic_DNA"/>
</dbReference>
<dbReference type="CDD" id="cd07136">
    <property type="entry name" value="ALDH_YwdH-P39616"/>
    <property type="match status" value="1"/>
</dbReference>
<dbReference type="InterPro" id="IPR016161">
    <property type="entry name" value="Ald_DH/histidinol_DH"/>
</dbReference>
<evidence type="ECO:0000256" key="5">
    <source>
        <dbReference type="RuleBase" id="RU003345"/>
    </source>
</evidence>
<dbReference type="PIRSF" id="PIRSF036492">
    <property type="entry name" value="ALDH"/>
    <property type="match status" value="1"/>
</dbReference>